<evidence type="ECO:0000256" key="1">
    <source>
        <dbReference type="SAM" id="MobiDB-lite"/>
    </source>
</evidence>
<dbReference type="Gene3D" id="2.40.30.20">
    <property type="match status" value="1"/>
</dbReference>
<dbReference type="InterPro" id="IPR036465">
    <property type="entry name" value="vWFA_dom_sf"/>
</dbReference>
<dbReference type="RefSeq" id="WP_034946076.1">
    <property type="nucleotide sequence ID" value="NZ_JDST02000018.1"/>
</dbReference>
<dbReference type="InterPro" id="IPR023366">
    <property type="entry name" value="ATP_synth_asu-like_sf"/>
</dbReference>
<dbReference type="Proteomes" id="UP000021315">
    <property type="component" value="Unassembled WGS sequence"/>
</dbReference>
<accession>A0A7D5NG44</accession>
<feature type="region of interest" description="Disordered" evidence="1">
    <location>
        <begin position="321"/>
        <end position="344"/>
    </location>
</feature>
<feature type="compositionally biased region" description="Polar residues" evidence="1">
    <location>
        <begin position="1123"/>
        <end position="1134"/>
    </location>
</feature>
<evidence type="ECO:0000313" key="3">
    <source>
        <dbReference type="EMBL" id="QLH52291.1"/>
    </source>
</evidence>
<evidence type="ECO:0000313" key="2">
    <source>
        <dbReference type="EMBL" id="KFB77682.1"/>
    </source>
</evidence>
<feature type="region of interest" description="Disordered" evidence="1">
    <location>
        <begin position="1123"/>
        <end position="1150"/>
    </location>
</feature>
<sequence>MLAPNPTQNTLRPWQRRVAWTLIAALANPLNVLPLSLFSSTASARDTDIYLSTTYAGSTAEPAVLLLLDTSDSMNTPEGWREYPGAYDSHVEYLWNDSNMIDSQISDTVLDPGNVNAKYGYWAGDTAERARQKDAASVYSKATETGDPGVRNIYRNYKNAGWIYWLPTDTPETDKRLWSNSFNRWLGGVAQSGFPANVRAGIDYGPLADSRSYNQCNDSLEKLLPSTVFAPTPYPRNTGKYEKQPWQRWEPYLDLINGRVMNGDSTYPNSLGGTRTATVEIVAGSVVGTIGSKIRARSEFLGTAGGGSPYPIRDSYPRSAPFSSRDDIGDQGQPIRTQGTSSRSGWTDLKADMGGFNFQNFAGESPTNSVVVELLKLYDISADTTTALHKAWKGNRDASPTPAFGKMTGTPAYYDQPGTLLRLSATGAITTTLCTRTCVLDADPGTDGNQGAYSAHDSGTPPQDGTGTIKYWVKNGATCQSTGTSGSDCSTEPAACGTPQNLNNSYTSANPHGCSWSGRSSILVEGTGTYYYGGTCSGSCTGQGNVLGASACASGGSSPNYCDMTLGNITIGSTVYPNAALNSGNGTSVGCTSKSDTTTTCEVREGSPACRYLPNPTSACTNQTISSTTPGDSADYIVYPFAAGTNHLVHDCKADNGTTGNPGNSFMTAAIDRTFGQDWNATNSATGTTAAYTPTDPSASYPNAVDMYSVNYLNWKYGAKGATGAPIGRKTRLQIAKDALTDLVAKTNGIRFGLMVYNKLPNDITIRNTQGSQGGNIVYPIRRMGSSETDSDYVNRVSISRAINSVVATGTTPLTEVMYEAYLYFRGEPPLFGTNATPAVGGGTVSADSDPSAIVAGKYDSPMMSNPNRSTPAVCQKNYVVLISDGGPENDNQADTQVQALIQGPPYRADTIKTLQATPSTQFENAGLPYGPTDIAYPSNYVWLDELTYFMANGDMSPGGATATDSLVGIQSVATYTVGFAGGSSPVLEKAATSGGGAFYEAKDSGELSTALAKAIDTIRDWNPTLAAPTVPISATNRSESSDDIFLAFFRPSLQQSWEGTVKKFKLSSNATACGLDVDNVQIPLCLTGQTTFTADGLRNIEEFDRILKIARVRDEAVSYWSDTTAPDGSKPNQGGTGYVLKTASGSTPSSRKLYTHLSSSSEPLLTNASNAMSEVNSTITKDLLGDASMTDAMRATILNHARGGDPANAGCKDADSTTVCSTWRTWPHGDVLHSSPSILTYDGTTVPPVTDMFYMSNDGLLHAVDTATGKEQWAFMPEEYIPKLKSMYENPVGEHLITGDGSPRIYLEDLDDDGKITSSDKAYLVFGMRRGGRAVYVLDISDRAAPKFMWKIDHSTSGFNELGETWSTPAFTRMRASSDPVLIFGAGYDPVANDQISVTITRSGTTATATTPVDHGFTTGDSVQVSGATPDGYNGAKTITVTGARSFTYTVSDSLHTPPTGTVRVESITSTSTPMGRGVFFVNGRTGELIRSFTPAASAGANTQVSGMLFSIPSDAAPLNTDLDSNGYTDRLYLGDLGGNVWRFDVDSDTPSSWTATKFADLTNGATPRRRIFFPPAVVKQKYQGQRFDAVYVGTGDKENPLRTDNHDLMFMIKDFDTGLATTGRSLIKYSSDPSTSDFYDLTDNLIQFGTTEQQTVAQTALVDKLGWVMRLETGGVDGGEKVVNAPTVFFNVLRFGTYSPLASASVCLPPGKGTTYAMNALEGSVVIDTDHSGSITSSDSRVSSNFAIRGFPSDTITIFHDKKIFSESCSDGNCKADLLGTLGVGQRTYWFQEPER</sequence>
<dbReference type="InterPro" id="IPR011047">
    <property type="entry name" value="Quinoprotein_ADH-like_sf"/>
</dbReference>
<proteinExistence type="predicted"/>
<protein>
    <submittedName>
        <fullName evidence="2">Tfp pilus assembly protein, tip-associated adhesin PilY1</fullName>
    </submittedName>
</protein>
<dbReference type="EMBL" id="CP058708">
    <property type="protein sequence ID" value="QLH52291.1"/>
    <property type="molecule type" value="Genomic_DNA"/>
</dbReference>
<dbReference type="Gene3D" id="3.40.50.410">
    <property type="entry name" value="von Willebrand factor, type A domain"/>
    <property type="match status" value="1"/>
</dbReference>
<keyword evidence="4" id="KW-1185">Reference proteome</keyword>
<organism evidence="2 4">
    <name type="scientific">Candidatus Accumulibacter cognatus</name>
    <dbReference type="NCBI Taxonomy" id="2954383"/>
    <lineage>
        <taxon>Bacteria</taxon>
        <taxon>Pseudomonadati</taxon>
        <taxon>Pseudomonadota</taxon>
        <taxon>Betaproteobacteria</taxon>
        <taxon>Candidatus Accumulibacter</taxon>
    </lineage>
</organism>
<dbReference type="EMBL" id="JDST02000018">
    <property type="protein sequence ID" value="KFB77682.1"/>
    <property type="molecule type" value="Genomic_DNA"/>
</dbReference>
<name>A0A080M8S7_9PROT</name>
<accession>A0A080M8S7</accession>
<reference evidence="3" key="3">
    <citation type="submission" date="2020-06" db="EMBL/GenBank/DDBJ databases">
        <authorList>
            <person name="Arumugam K."/>
            <person name="Besarab I."/>
            <person name="Haryono M."/>
            <person name="Bagci C."/>
            <person name="Beier S."/>
            <person name="Buchfink B."/>
            <person name="Gorska A."/>
            <person name="Qiu G."/>
            <person name="Huson D.H."/>
            <person name="Williams R.B."/>
        </authorList>
    </citation>
    <scope>NUCLEOTIDE SEQUENCE</scope>
    <source>
        <strain evidence="3">SSA1</strain>
    </source>
</reference>
<dbReference type="KEGG" id="acog:HWD57_22855"/>
<evidence type="ECO:0000313" key="4">
    <source>
        <dbReference type="Proteomes" id="UP000021315"/>
    </source>
</evidence>
<reference evidence="2 4" key="1">
    <citation type="submission" date="2014-02" db="EMBL/GenBank/DDBJ databases">
        <title>Expanding our view of genomic diversity in Candidatus Accumulibacter clades.</title>
        <authorList>
            <person name="Skennerton C.T."/>
            <person name="Barr J.J."/>
            <person name="Slater F.R."/>
            <person name="Bond P.L."/>
            <person name="Tyson G.W."/>
        </authorList>
    </citation>
    <scope>NUCLEOTIDE SEQUENCE [LARGE SCALE GENOMIC DNA]</scope>
    <source>
        <strain evidence="4">SK-02</strain>
    </source>
</reference>
<dbReference type="SUPFAM" id="SSF50998">
    <property type="entry name" value="Quinoprotein alcohol dehydrogenase-like"/>
    <property type="match status" value="1"/>
</dbReference>
<feature type="compositionally biased region" description="Polar residues" evidence="1">
    <location>
        <begin position="334"/>
        <end position="344"/>
    </location>
</feature>
<reference evidence="3 5" key="2">
    <citation type="journal article" date="2019" name="Microbiome">
        <title>Annotated bacterial chromosomes from frame-shift-corrected long-read metagenomic data.</title>
        <authorList>
            <person name="Arumugam K."/>
            <person name="Bagci C."/>
            <person name="Bessarab I."/>
            <person name="Beier S."/>
            <person name="Buchfink B."/>
            <person name="Gorska A."/>
            <person name="Qiu G."/>
            <person name="Huson D.H."/>
            <person name="Williams R.B.H."/>
        </authorList>
    </citation>
    <scope>NUCLEOTIDE SEQUENCE [LARGE SCALE GENOMIC DNA]</scope>
    <source>
        <strain evidence="3">SSA1</strain>
    </source>
</reference>
<dbReference type="Proteomes" id="UP000509684">
    <property type="component" value="Chromosome"/>
</dbReference>
<evidence type="ECO:0000313" key="5">
    <source>
        <dbReference type="Proteomes" id="UP000509684"/>
    </source>
</evidence>
<dbReference type="STRING" id="1453999.AW06_001056"/>
<gene>
    <name evidence="2" type="ORF">AW06_001056</name>
    <name evidence="3" type="ORF">HWD57_22855</name>
</gene>